<reference evidence="10 11" key="1">
    <citation type="journal article" date="2013" name="Mar. Genomics">
        <title>Expression of sulfatases in Rhodopirellula baltica and the diversity of sulfatases in the genus Rhodopirellula.</title>
        <authorList>
            <person name="Wegner C.E."/>
            <person name="Richter-Heitmann T."/>
            <person name="Klindworth A."/>
            <person name="Klockow C."/>
            <person name="Richter M."/>
            <person name="Achstetter T."/>
            <person name="Glockner F.O."/>
            <person name="Harder J."/>
        </authorList>
    </citation>
    <scope>NUCLEOTIDE SEQUENCE [LARGE SCALE GENOMIC DNA]</scope>
    <source>
        <strain evidence="10 11">SM41</strain>
    </source>
</reference>
<comment type="similarity">
    <text evidence="1">Belongs to the glycosyl hydrolase 2 family.</text>
</comment>
<dbReference type="InterPro" id="IPR036156">
    <property type="entry name" value="Beta-gal/glucu_dom_sf"/>
</dbReference>
<dbReference type="GO" id="GO:0005975">
    <property type="term" value="P:carbohydrate metabolic process"/>
    <property type="evidence" value="ECO:0007669"/>
    <property type="project" value="InterPro"/>
</dbReference>
<feature type="domain" description="DUF4982" evidence="8">
    <location>
        <begin position="688"/>
        <end position="737"/>
    </location>
</feature>
<dbReference type="SUPFAM" id="SSF51445">
    <property type="entry name" value="(Trans)glycosidases"/>
    <property type="match status" value="1"/>
</dbReference>
<name>M5UG94_9BACT</name>
<dbReference type="PRINTS" id="PR00132">
    <property type="entry name" value="GLHYDRLASE2"/>
</dbReference>
<evidence type="ECO:0000256" key="3">
    <source>
        <dbReference type="ARBA" id="ARBA00023295"/>
    </source>
</evidence>
<dbReference type="Pfam" id="PF18565">
    <property type="entry name" value="Glyco_hydro2_C5"/>
    <property type="match status" value="1"/>
</dbReference>
<evidence type="ECO:0000256" key="4">
    <source>
        <dbReference type="SAM" id="SignalP"/>
    </source>
</evidence>
<dbReference type="InterPro" id="IPR040605">
    <property type="entry name" value="Glyco_hydro2_dom5"/>
</dbReference>
<dbReference type="SUPFAM" id="SSF49785">
    <property type="entry name" value="Galactose-binding domain-like"/>
    <property type="match status" value="1"/>
</dbReference>
<accession>M5UG94</accession>
<feature type="domain" description="Glycoside hydrolase family 2" evidence="9">
    <location>
        <begin position="760"/>
        <end position="858"/>
    </location>
</feature>
<evidence type="ECO:0000313" key="10">
    <source>
        <dbReference type="EMBL" id="EMI56861.1"/>
    </source>
</evidence>
<dbReference type="Pfam" id="PF02837">
    <property type="entry name" value="Glyco_hydro_2_N"/>
    <property type="match status" value="1"/>
</dbReference>
<dbReference type="SUPFAM" id="SSF49303">
    <property type="entry name" value="beta-Galactosidase/glucuronidase domain"/>
    <property type="match status" value="1"/>
</dbReference>
<proteinExistence type="inferred from homology"/>
<evidence type="ECO:0000259" key="8">
    <source>
        <dbReference type="Pfam" id="PF16355"/>
    </source>
</evidence>
<dbReference type="InterPro" id="IPR017853">
    <property type="entry name" value="GH"/>
</dbReference>
<dbReference type="InterPro" id="IPR008979">
    <property type="entry name" value="Galactose-bd-like_sf"/>
</dbReference>
<dbReference type="PANTHER" id="PTHR42732:SF1">
    <property type="entry name" value="BETA-MANNOSIDASE"/>
    <property type="match status" value="1"/>
</dbReference>
<keyword evidence="2 10" id="KW-0378">Hydrolase</keyword>
<feature type="domain" description="Glycoside hydrolase family 2 catalytic" evidence="6">
    <location>
        <begin position="323"/>
        <end position="455"/>
    </location>
</feature>
<dbReference type="Gene3D" id="3.20.20.80">
    <property type="entry name" value="Glycosidases"/>
    <property type="match status" value="1"/>
</dbReference>
<dbReference type="Pfam" id="PF16355">
    <property type="entry name" value="DUF4982"/>
    <property type="match status" value="1"/>
</dbReference>
<dbReference type="Pfam" id="PF00703">
    <property type="entry name" value="Glyco_hydro_2"/>
    <property type="match status" value="1"/>
</dbReference>
<evidence type="ECO:0000256" key="2">
    <source>
        <dbReference type="ARBA" id="ARBA00022801"/>
    </source>
</evidence>
<evidence type="ECO:0000259" key="6">
    <source>
        <dbReference type="Pfam" id="PF02836"/>
    </source>
</evidence>
<dbReference type="Gene3D" id="2.60.120.260">
    <property type="entry name" value="Galactose-binding domain-like"/>
    <property type="match status" value="1"/>
</dbReference>
<feature type="domain" description="Glycoside hydrolase family 2 immunoglobulin-like beta-sandwich" evidence="5">
    <location>
        <begin position="207"/>
        <end position="314"/>
    </location>
</feature>
<dbReference type="Gene3D" id="2.60.40.10">
    <property type="entry name" value="Immunoglobulins"/>
    <property type="match status" value="3"/>
</dbReference>
<feature type="chain" id="PRO_5004073364" evidence="4">
    <location>
        <begin position="43"/>
        <end position="864"/>
    </location>
</feature>
<dbReference type="InterPro" id="IPR032311">
    <property type="entry name" value="DUF4982"/>
</dbReference>
<dbReference type="InterPro" id="IPR006104">
    <property type="entry name" value="Glyco_hydro_2_N"/>
</dbReference>
<keyword evidence="11" id="KW-1185">Reference proteome</keyword>
<comment type="caution">
    <text evidence="10">The sequence shown here is derived from an EMBL/GenBank/DDBJ whole genome shotgun (WGS) entry which is preliminary data.</text>
</comment>
<organism evidence="10 11">
    <name type="scientific">Rhodopirellula sallentina SM41</name>
    <dbReference type="NCBI Taxonomy" id="1263870"/>
    <lineage>
        <taxon>Bacteria</taxon>
        <taxon>Pseudomonadati</taxon>
        <taxon>Planctomycetota</taxon>
        <taxon>Planctomycetia</taxon>
        <taxon>Pirellulales</taxon>
        <taxon>Pirellulaceae</taxon>
        <taxon>Rhodopirellula</taxon>
    </lineage>
</organism>
<evidence type="ECO:0000259" key="5">
    <source>
        <dbReference type="Pfam" id="PF00703"/>
    </source>
</evidence>
<keyword evidence="4" id="KW-0732">Signal</keyword>
<dbReference type="AlphaFoldDB" id="M5UG94"/>
<dbReference type="EMBL" id="ANOH01000120">
    <property type="protein sequence ID" value="EMI56861.1"/>
    <property type="molecule type" value="Genomic_DNA"/>
</dbReference>
<gene>
    <name evidence="10" type="ORF">RSSM_01707</name>
</gene>
<feature type="signal peptide" evidence="4">
    <location>
        <begin position="1"/>
        <end position="42"/>
    </location>
</feature>
<evidence type="ECO:0000256" key="1">
    <source>
        <dbReference type="ARBA" id="ARBA00007401"/>
    </source>
</evidence>
<dbReference type="InterPro" id="IPR006103">
    <property type="entry name" value="Glyco_hydro_2_cat"/>
</dbReference>
<dbReference type="GO" id="GO:0004553">
    <property type="term" value="F:hydrolase activity, hydrolyzing O-glycosyl compounds"/>
    <property type="evidence" value="ECO:0007669"/>
    <property type="project" value="InterPro"/>
</dbReference>
<evidence type="ECO:0000259" key="7">
    <source>
        <dbReference type="Pfam" id="PF02837"/>
    </source>
</evidence>
<dbReference type="PANTHER" id="PTHR42732">
    <property type="entry name" value="BETA-GALACTOSIDASE"/>
    <property type="match status" value="1"/>
</dbReference>
<dbReference type="InterPro" id="IPR051913">
    <property type="entry name" value="GH2_Domain-Containing"/>
</dbReference>
<evidence type="ECO:0000313" key="11">
    <source>
        <dbReference type="Proteomes" id="UP000011885"/>
    </source>
</evidence>
<dbReference type="InterPro" id="IPR006102">
    <property type="entry name" value="Ig-like_GH2"/>
</dbReference>
<sequence>MGDQTLATSTARQHRQRVHIMKIHVRLAICLAFLLTALPTSPADYEQPGRVVDFNAGWRFSLHADDAYSRDHDDSSWRELTLPHDWSVESPFQENLEGCTGYLPGGIGWYRKHFSKPVNQDELVYLHFDGVYNRTEVWLNGTRLGFHPYGYTPFSFDITSLLNTSGEDNVLAVKVDHSRYADSRWYTGSGIYRDVKLITTNTLHVPIDGTFVTTSTISQSEASAELQIEVQNKCDVAKQFDLTTTISDESGVVVTTESSTCEVAASDTQTFRQTFSIESPRFWSLDTPHLYTATTSITQQADVVDRYQTRFGIRQIRFDAKTGFYLNGKRTAIKGVCLHHDAGLVGAAVPKGVWKRRLAKLKSAGCNAIRTAHNPASNEFLDLCDEMGLLVQEEFYDEWDNPKDKRLNMVEQHDDQITRGHAEFFQEYAERDLKATMRRDRNHPCIFQWSIGNEIEWTYPRYRQASGYFDADASGNYFWTAPHLMPEEIKERYQETPAGKYVLAETAQKLSRWTKDMDTTRPVVSNCILPSVSHVTGYADSLDVVGYSYRRVVYDYARKHFPDTIVMGTENVPQWHEWKAVMQRPFVAGLFLWTGIDYMGESHEDWPRKSVLSGLLDTAGFEKKSFHMMKTLWSDDPHVFLCTQPFADSKYRIDPTSGDLVGKTDGDWKRRTWIWHDVNRHWNYQPEEEVVVEVIANSDRVELFLDDRSLGIKSLSDFPDRIFKWLVPFAPGTLEARFVECDVTHSDRLSTAGEPTEIILSSDNDLLRSDGTDVAHIVAQLVDADQKPVRNQELEITFEIEGNVTKLGVDNGSGITVDEYQSDRVPTHQGRCLTIIQSQRTPAQAVIRARAGKLRSKPMTIEVK</sequence>
<dbReference type="InterPro" id="IPR013783">
    <property type="entry name" value="Ig-like_fold"/>
</dbReference>
<keyword evidence="3" id="KW-0326">Glycosidase</keyword>
<dbReference type="PATRIC" id="fig|1263870.3.peg.1829"/>
<dbReference type="Pfam" id="PF02836">
    <property type="entry name" value="Glyco_hydro_2_C"/>
    <property type="match status" value="1"/>
</dbReference>
<dbReference type="InterPro" id="IPR006101">
    <property type="entry name" value="Glyco_hydro_2"/>
</dbReference>
<feature type="domain" description="Glycosyl hydrolases family 2 sugar binding" evidence="7">
    <location>
        <begin position="106"/>
        <end position="200"/>
    </location>
</feature>
<dbReference type="Proteomes" id="UP000011885">
    <property type="component" value="Unassembled WGS sequence"/>
</dbReference>
<protein>
    <submittedName>
        <fullName evidence="10">Glycoside hydrolase family 2 sugar binding protein</fullName>
    </submittedName>
</protein>
<evidence type="ECO:0000259" key="9">
    <source>
        <dbReference type="Pfam" id="PF18565"/>
    </source>
</evidence>